<dbReference type="Gene3D" id="1.50.10.10">
    <property type="match status" value="1"/>
</dbReference>
<evidence type="ECO:0000256" key="9">
    <source>
        <dbReference type="ARBA" id="ARBA00031637"/>
    </source>
</evidence>
<dbReference type="PANTHER" id="PTHR31616">
    <property type="entry name" value="TREHALASE"/>
    <property type="match status" value="1"/>
</dbReference>
<evidence type="ECO:0000256" key="2">
    <source>
        <dbReference type="ARBA" id="ARBA00006188"/>
    </source>
</evidence>
<dbReference type="InterPro" id="IPR045582">
    <property type="entry name" value="Trehalase-like_N"/>
</dbReference>
<reference evidence="14 15" key="1">
    <citation type="submission" date="2016-10" db="EMBL/GenBank/DDBJ databases">
        <authorList>
            <person name="de Groot N.N."/>
        </authorList>
    </citation>
    <scope>NUCLEOTIDE SEQUENCE [LARGE SCALE GENOMIC DNA]</scope>
    <source>
        <strain evidence="14 15">CGMCC 1.6848</strain>
    </source>
</reference>
<dbReference type="EMBL" id="FOPY01000003">
    <property type="protein sequence ID" value="SFH39061.1"/>
    <property type="molecule type" value="Genomic_DNA"/>
</dbReference>
<gene>
    <name evidence="14" type="ORF">SAMN04487959_103231</name>
</gene>
<proteinExistence type="inferred from homology"/>
<evidence type="ECO:0000256" key="3">
    <source>
        <dbReference type="ARBA" id="ARBA00012757"/>
    </source>
</evidence>
<dbReference type="STRING" id="442341.SAMN04487959_103231"/>
<evidence type="ECO:0000256" key="8">
    <source>
        <dbReference type="ARBA" id="ARBA00030473"/>
    </source>
</evidence>
<dbReference type="GO" id="GO:0004555">
    <property type="term" value="F:alpha,alpha-trehalase activity"/>
    <property type="evidence" value="ECO:0007669"/>
    <property type="project" value="UniProtKB-EC"/>
</dbReference>
<dbReference type="SUPFAM" id="SSF48208">
    <property type="entry name" value="Six-hairpin glycosidases"/>
    <property type="match status" value="1"/>
</dbReference>
<dbReference type="InterPro" id="IPR012341">
    <property type="entry name" value="6hp_glycosidase-like_sf"/>
</dbReference>
<keyword evidence="7" id="KW-0326">Glycosidase</keyword>
<protein>
    <recommendedName>
        <fullName evidence="4">Trehalase</fullName>
        <ecNumber evidence="3">3.2.1.28</ecNumber>
    </recommendedName>
    <alternativeName>
        <fullName evidence="8">Alpha,alpha-trehalase</fullName>
    </alternativeName>
    <alternativeName>
        <fullName evidence="9">Alpha,alpha-trehalose glucohydrolase</fullName>
    </alternativeName>
</protein>
<comment type="similarity">
    <text evidence="2">Belongs to the glycosyl hydrolase 15 family.</text>
</comment>
<feature type="domain" description="GH15-like" evidence="12">
    <location>
        <begin position="221"/>
        <end position="586"/>
    </location>
</feature>
<sequence>MQHHKRIEDYGFIGNMRTAALVDRDASIDWLCLPRFDSDACCAALVGEHENGYWKIWPSQAIRSTRRRYREESLILETEVETASGRAVIIDFMPLSRENDSVVDVIRIVEGREGGVDMRMDAAFRFGYGRIAPWVRIRDQGITGVAGPDGIRLETPVPLVEEDNDVHGSFTVKAGEQIPFVLTWYRSFCEEPPSRDAEQALADTEAWWQEWSSQCEIEDEYREPVVRSLITLKALTHAETGGMVGAATTSLPEEMGGQKNWDYRYTWLRDATFTLYALLSSGYRNEACAWRQWLLRAVAGDPSKLQPIYGLAGERRLYEHELDWLKGFNGSQPVRTGNGAYQQRQLDIYGEVMDGLHLGRVHDIEPNEDIWAIQCTLLDFLEAHWQEKGMSLWEHRGPARHYTHSKVMAWVAVDRAIKSVEEFGLEGDVEHWRQLRQQIHDEVCEKGFSSQRNAFVQYYGADSLDASLLLIPQVGFLPVDDPRMVGTIDAIQKDLTHDGFVYRFQSDKKAECGLTDGEGAFTVCGFWLVDALVMLGRQDEAAQLFDKLLSVRNDLGLLAEEYDPIQKRQLGNFPQAFSHVGLVNSAHNLSCCQKGVKGPAEERGKE</sequence>
<dbReference type="Pfam" id="PF00723">
    <property type="entry name" value="Glyco_hydro_15"/>
    <property type="match status" value="1"/>
</dbReference>
<evidence type="ECO:0000256" key="5">
    <source>
        <dbReference type="ARBA" id="ARBA00022801"/>
    </source>
</evidence>
<dbReference type="PANTHER" id="PTHR31616:SF0">
    <property type="entry name" value="GLUCAN 1,4-ALPHA-GLUCOSIDASE"/>
    <property type="match status" value="1"/>
</dbReference>
<organism evidence="14 15">
    <name type="scientific">Modicisalibacter xianhensis</name>
    <dbReference type="NCBI Taxonomy" id="442341"/>
    <lineage>
        <taxon>Bacteria</taxon>
        <taxon>Pseudomonadati</taxon>
        <taxon>Pseudomonadota</taxon>
        <taxon>Gammaproteobacteria</taxon>
        <taxon>Oceanospirillales</taxon>
        <taxon>Halomonadaceae</taxon>
        <taxon>Modicisalibacter</taxon>
    </lineage>
</organism>
<dbReference type="Pfam" id="PF19291">
    <property type="entry name" value="TREH_N"/>
    <property type="match status" value="1"/>
</dbReference>
<evidence type="ECO:0000259" key="13">
    <source>
        <dbReference type="Pfam" id="PF19291"/>
    </source>
</evidence>
<evidence type="ECO:0000256" key="6">
    <source>
        <dbReference type="ARBA" id="ARBA00023277"/>
    </source>
</evidence>
<dbReference type="Proteomes" id="UP000199040">
    <property type="component" value="Unassembled WGS sequence"/>
</dbReference>
<evidence type="ECO:0000313" key="15">
    <source>
        <dbReference type="Proteomes" id="UP000199040"/>
    </source>
</evidence>
<comment type="cofactor">
    <cofactor evidence="10">
        <name>phosphate</name>
        <dbReference type="ChEBI" id="CHEBI:43474"/>
    </cofactor>
</comment>
<evidence type="ECO:0000313" key="14">
    <source>
        <dbReference type="EMBL" id="SFH39061.1"/>
    </source>
</evidence>
<comment type="pathway">
    <text evidence="11">Glycan degradation; trehalose degradation; D-glucose from alpha,alpha-trehalose: step 1/1.</text>
</comment>
<evidence type="ECO:0000256" key="4">
    <source>
        <dbReference type="ARBA" id="ARBA00019905"/>
    </source>
</evidence>
<dbReference type="RefSeq" id="WP_092844176.1">
    <property type="nucleotide sequence ID" value="NZ_FOPY01000003.1"/>
</dbReference>
<dbReference type="EC" id="3.2.1.28" evidence="3"/>
<dbReference type="InterPro" id="IPR008928">
    <property type="entry name" value="6-hairpin_glycosidase_sf"/>
</dbReference>
<comment type="catalytic activity">
    <reaction evidence="1">
        <text>alpha,alpha-trehalose + H2O = alpha-D-glucose + beta-D-glucose</text>
        <dbReference type="Rhea" id="RHEA:32675"/>
        <dbReference type="ChEBI" id="CHEBI:15377"/>
        <dbReference type="ChEBI" id="CHEBI:15903"/>
        <dbReference type="ChEBI" id="CHEBI:16551"/>
        <dbReference type="ChEBI" id="CHEBI:17925"/>
        <dbReference type="EC" id="3.2.1.28"/>
    </reaction>
</comment>
<dbReference type="FunFam" id="1.50.10.10:FF:000005">
    <property type="entry name" value="Glycosyl hydrolase, glucoamylase"/>
    <property type="match status" value="1"/>
</dbReference>
<evidence type="ECO:0000256" key="7">
    <source>
        <dbReference type="ARBA" id="ARBA00023295"/>
    </source>
</evidence>
<dbReference type="AlphaFoldDB" id="A0A1I2ZPQ1"/>
<feature type="domain" description="Trehalase-like N-terminal" evidence="13">
    <location>
        <begin position="4"/>
        <end position="156"/>
    </location>
</feature>
<name>A0A1I2ZPQ1_9GAMM</name>
<keyword evidence="5" id="KW-0378">Hydrolase</keyword>
<dbReference type="InterPro" id="IPR011613">
    <property type="entry name" value="GH15-like"/>
</dbReference>
<keyword evidence="15" id="KW-1185">Reference proteome</keyword>
<evidence type="ECO:0000259" key="12">
    <source>
        <dbReference type="Pfam" id="PF00723"/>
    </source>
</evidence>
<keyword evidence="6" id="KW-0119">Carbohydrate metabolism</keyword>
<accession>A0A1I2ZPQ1</accession>
<dbReference type="GO" id="GO:0005993">
    <property type="term" value="P:trehalose catabolic process"/>
    <property type="evidence" value="ECO:0007669"/>
    <property type="project" value="UniProtKB-ARBA"/>
</dbReference>
<evidence type="ECO:0000256" key="1">
    <source>
        <dbReference type="ARBA" id="ARBA00001576"/>
    </source>
</evidence>
<evidence type="ECO:0000256" key="10">
    <source>
        <dbReference type="ARBA" id="ARBA00053030"/>
    </source>
</evidence>
<evidence type="ECO:0000256" key="11">
    <source>
        <dbReference type="ARBA" id="ARBA00060615"/>
    </source>
</evidence>